<dbReference type="KEGG" id="aup:AsAng_0029110"/>
<evidence type="ECO:0000256" key="1">
    <source>
        <dbReference type="SAM" id="Coils"/>
    </source>
</evidence>
<dbReference type="AlphaFoldDB" id="A0A915YFS1"/>
<organism evidence="3 4">
    <name type="scientific">Aureispira anguillae</name>
    <dbReference type="NCBI Taxonomy" id="2864201"/>
    <lineage>
        <taxon>Bacteria</taxon>
        <taxon>Pseudomonadati</taxon>
        <taxon>Bacteroidota</taxon>
        <taxon>Saprospiria</taxon>
        <taxon>Saprospirales</taxon>
        <taxon>Saprospiraceae</taxon>
        <taxon>Aureispira</taxon>
    </lineage>
</organism>
<feature type="signal peptide" evidence="2">
    <location>
        <begin position="1"/>
        <end position="21"/>
    </location>
</feature>
<evidence type="ECO:0000256" key="2">
    <source>
        <dbReference type="SAM" id="SignalP"/>
    </source>
</evidence>
<evidence type="ECO:0000313" key="3">
    <source>
        <dbReference type="EMBL" id="BDS12196.1"/>
    </source>
</evidence>
<dbReference type="Proteomes" id="UP001060919">
    <property type="component" value="Chromosome"/>
</dbReference>
<keyword evidence="2" id="KW-0732">Signal</keyword>
<gene>
    <name evidence="3" type="ORF">AsAng_0029110</name>
</gene>
<keyword evidence="1" id="KW-0175">Coiled coil</keyword>
<sequence length="172" mass="19024">MKCSLSFILIILCAFCSCIQAQNVGIGTPEPKHKLVVEGDRINLQNKEQTKFFYARTDGDEIDITTVGSHFWITAEEDKHIILNPNNSSSGNVGVGTYNPTEKLHIDGGLRVQSLEGEGNRIIYASPSGILSSSQVDISALERSNQALKEKVEEQAQLIQDLIQRIEQLEQP</sequence>
<dbReference type="RefSeq" id="WP_264793300.1">
    <property type="nucleotide sequence ID" value="NZ_AP026867.1"/>
</dbReference>
<feature type="coiled-coil region" evidence="1">
    <location>
        <begin position="131"/>
        <end position="169"/>
    </location>
</feature>
<keyword evidence="4" id="KW-1185">Reference proteome</keyword>
<accession>A0A915YFS1</accession>
<proteinExistence type="predicted"/>
<protein>
    <submittedName>
        <fullName evidence="3">Uncharacterized protein</fullName>
    </submittedName>
</protein>
<name>A0A915YFS1_9BACT</name>
<feature type="chain" id="PRO_5038010207" evidence="2">
    <location>
        <begin position="22"/>
        <end position="172"/>
    </location>
</feature>
<reference evidence="3" key="1">
    <citation type="submission" date="2022-09" db="EMBL/GenBank/DDBJ databases">
        <title>Aureispira anguillicida sp. nov., isolated from Leptocephalus of Japanese eel Anguilla japonica.</title>
        <authorList>
            <person name="Yuasa K."/>
            <person name="Mekata T."/>
            <person name="Ikunari K."/>
        </authorList>
    </citation>
    <scope>NUCLEOTIDE SEQUENCE</scope>
    <source>
        <strain evidence="3">EL160426</strain>
    </source>
</reference>
<dbReference type="PROSITE" id="PS51257">
    <property type="entry name" value="PROKAR_LIPOPROTEIN"/>
    <property type="match status" value="1"/>
</dbReference>
<evidence type="ECO:0000313" key="4">
    <source>
        <dbReference type="Proteomes" id="UP001060919"/>
    </source>
</evidence>
<dbReference type="EMBL" id="AP026867">
    <property type="protein sequence ID" value="BDS12196.1"/>
    <property type="molecule type" value="Genomic_DNA"/>
</dbReference>